<protein>
    <recommendedName>
        <fullName evidence="1">Piwi domain-containing protein</fullName>
    </recommendedName>
</protein>
<accession>A0AA39ZV49</accession>
<evidence type="ECO:0000259" key="1">
    <source>
        <dbReference type="Pfam" id="PF02171"/>
    </source>
</evidence>
<comment type="caution">
    <text evidence="2">The sequence shown here is derived from an EMBL/GenBank/DDBJ whole genome shotgun (WGS) entry which is preliminary data.</text>
</comment>
<dbReference type="Gene3D" id="3.40.50.2300">
    <property type="match status" value="1"/>
</dbReference>
<proteinExistence type="predicted"/>
<dbReference type="InterPro" id="IPR003165">
    <property type="entry name" value="Piwi"/>
</dbReference>
<sequence length="154" mass="16840">MPLSRLLYALAAAVKQFTDTLAKTGISAAAPLPGQRLELDGPEDARIDQRLQNAAQFLKLLLVILPDAITPLYNHIKHCGDVKYGVHTVCRIGHKFAKCSGQYFANVTLKFNLKLGGNNQLHNLPGNTYIYRDSPVPSIGGEFDLIQGHESSIT</sequence>
<evidence type="ECO:0000313" key="3">
    <source>
        <dbReference type="Proteomes" id="UP001172159"/>
    </source>
</evidence>
<organism evidence="2 3">
    <name type="scientific">Apiosordaria backusii</name>
    <dbReference type="NCBI Taxonomy" id="314023"/>
    <lineage>
        <taxon>Eukaryota</taxon>
        <taxon>Fungi</taxon>
        <taxon>Dikarya</taxon>
        <taxon>Ascomycota</taxon>
        <taxon>Pezizomycotina</taxon>
        <taxon>Sordariomycetes</taxon>
        <taxon>Sordariomycetidae</taxon>
        <taxon>Sordariales</taxon>
        <taxon>Lasiosphaeriaceae</taxon>
        <taxon>Apiosordaria</taxon>
    </lineage>
</organism>
<dbReference type="SUPFAM" id="SSF53098">
    <property type="entry name" value="Ribonuclease H-like"/>
    <property type="match status" value="1"/>
</dbReference>
<feature type="domain" description="Piwi" evidence="1">
    <location>
        <begin position="61"/>
        <end position="121"/>
    </location>
</feature>
<dbReference type="InterPro" id="IPR012337">
    <property type="entry name" value="RNaseH-like_sf"/>
</dbReference>
<name>A0AA39ZV49_9PEZI</name>
<dbReference type="Pfam" id="PF02171">
    <property type="entry name" value="Piwi"/>
    <property type="match status" value="1"/>
</dbReference>
<dbReference type="EMBL" id="JAUKTV010000021">
    <property type="protein sequence ID" value="KAK0704281.1"/>
    <property type="molecule type" value="Genomic_DNA"/>
</dbReference>
<evidence type="ECO:0000313" key="2">
    <source>
        <dbReference type="EMBL" id="KAK0704281.1"/>
    </source>
</evidence>
<keyword evidence="3" id="KW-1185">Reference proteome</keyword>
<dbReference type="GO" id="GO:0003676">
    <property type="term" value="F:nucleic acid binding"/>
    <property type="evidence" value="ECO:0007669"/>
    <property type="project" value="InterPro"/>
</dbReference>
<dbReference type="PANTHER" id="PTHR22891">
    <property type="entry name" value="EUKARYOTIC TRANSLATION INITIATION FACTOR 2C"/>
    <property type="match status" value="1"/>
</dbReference>
<gene>
    <name evidence="2" type="ORF">B0T21DRAFT_416619</name>
</gene>
<reference evidence="2" key="1">
    <citation type="submission" date="2023-06" db="EMBL/GenBank/DDBJ databases">
        <title>Genome-scale phylogeny and comparative genomics of the fungal order Sordariales.</title>
        <authorList>
            <consortium name="Lawrence Berkeley National Laboratory"/>
            <person name="Hensen N."/>
            <person name="Bonometti L."/>
            <person name="Westerberg I."/>
            <person name="Brannstrom I.O."/>
            <person name="Guillou S."/>
            <person name="Cros-Aarteil S."/>
            <person name="Calhoun S."/>
            <person name="Haridas S."/>
            <person name="Kuo A."/>
            <person name="Mondo S."/>
            <person name="Pangilinan J."/>
            <person name="Riley R."/>
            <person name="Labutti K."/>
            <person name="Andreopoulos B."/>
            <person name="Lipzen A."/>
            <person name="Chen C."/>
            <person name="Yanf M."/>
            <person name="Daum C."/>
            <person name="Ng V."/>
            <person name="Clum A."/>
            <person name="Steindorff A."/>
            <person name="Ohm R."/>
            <person name="Martin F."/>
            <person name="Silar P."/>
            <person name="Natvig D."/>
            <person name="Lalanne C."/>
            <person name="Gautier V."/>
            <person name="Ament-Velasquez S.L."/>
            <person name="Kruys A."/>
            <person name="Hutchinson M.I."/>
            <person name="Powell A.J."/>
            <person name="Barry K."/>
            <person name="Miller A.N."/>
            <person name="Grigoriev I.V."/>
            <person name="Debuchy R."/>
            <person name="Gladieux P."/>
            <person name="Thoren M.H."/>
            <person name="Johannesson H."/>
        </authorList>
    </citation>
    <scope>NUCLEOTIDE SEQUENCE</scope>
    <source>
        <strain evidence="2">CBS 540.89</strain>
    </source>
</reference>
<dbReference type="Proteomes" id="UP001172159">
    <property type="component" value="Unassembled WGS sequence"/>
</dbReference>
<dbReference type="AlphaFoldDB" id="A0AA39ZV49"/>